<dbReference type="AlphaFoldDB" id="A0A8J7FJ48"/>
<evidence type="ECO:0000256" key="5">
    <source>
        <dbReference type="ARBA" id="ARBA00023136"/>
    </source>
</evidence>
<dbReference type="Proteomes" id="UP000640333">
    <property type="component" value="Unassembled WGS sequence"/>
</dbReference>
<evidence type="ECO:0000256" key="1">
    <source>
        <dbReference type="ARBA" id="ARBA00004141"/>
    </source>
</evidence>
<keyword evidence="4 6" id="KW-1133">Transmembrane helix</keyword>
<feature type="transmembrane region" description="Helical" evidence="6">
    <location>
        <begin position="71"/>
        <end position="91"/>
    </location>
</feature>
<dbReference type="GO" id="GO:0005886">
    <property type="term" value="C:plasma membrane"/>
    <property type="evidence" value="ECO:0007669"/>
    <property type="project" value="TreeGrafter"/>
</dbReference>
<gene>
    <name evidence="7" type="ORF">IOQ59_00380</name>
</gene>
<feature type="transmembrane region" description="Helical" evidence="6">
    <location>
        <begin position="97"/>
        <end position="121"/>
    </location>
</feature>
<evidence type="ECO:0000313" key="7">
    <source>
        <dbReference type="EMBL" id="MBE9395712.1"/>
    </source>
</evidence>
<keyword evidence="3 6" id="KW-0812">Transmembrane</keyword>
<dbReference type="Pfam" id="PF04241">
    <property type="entry name" value="DUF423"/>
    <property type="match status" value="1"/>
</dbReference>
<reference evidence="7" key="1">
    <citation type="submission" date="2020-10" db="EMBL/GenBank/DDBJ databases">
        <title>Bacterium isolated from coastal waters sediment.</title>
        <authorList>
            <person name="Chen R.-J."/>
            <person name="Lu D.-C."/>
            <person name="Zhu K.-L."/>
            <person name="Du Z.-J."/>
        </authorList>
    </citation>
    <scope>NUCLEOTIDE SEQUENCE</scope>
    <source>
        <strain evidence="7">N1Y112</strain>
    </source>
</reference>
<proteinExistence type="inferred from homology"/>
<comment type="subcellular location">
    <subcellularLocation>
        <location evidence="1">Membrane</location>
        <topology evidence="1">Multi-pass membrane protein</topology>
    </subcellularLocation>
</comment>
<comment type="caution">
    <text evidence="7">The sequence shown here is derived from an EMBL/GenBank/DDBJ whole genome shotgun (WGS) entry which is preliminary data.</text>
</comment>
<protein>
    <submittedName>
        <fullName evidence="7">DUF423 domain-containing protein</fullName>
    </submittedName>
</protein>
<keyword evidence="5 6" id="KW-0472">Membrane</keyword>
<evidence type="ECO:0000256" key="3">
    <source>
        <dbReference type="ARBA" id="ARBA00022692"/>
    </source>
</evidence>
<evidence type="ECO:0000256" key="2">
    <source>
        <dbReference type="ARBA" id="ARBA00009694"/>
    </source>
</evidence>
<keyword evidence="8" id="KW-1185">Reference proteome</keyword>
<name>A0A8J7FJ48_9GAMM</name>
<accession>A0A8J7FJ48</accession>
<evidence type="ECO:0000256" key="6">
    <source>
        <dbReference type="SAM" id="Phobius"/>
    </source>
</evidence>
<organism evidence="7 8">
    <name type="scientific">Pontibacterium sinense</name>
    <dbReference type="NCBI Taxonomy" id="2781979"/>
    <lineage>
        <taxon>Bacteria</taxon>
        <taxon>Pseudomonadati</taxon>
        <taxon>Pseudomonadota</taxon>
        <taxon>Gammaproteobacteria</taxon>
        <taxon>Oceanospirillales</taxon>
        <taxon>Oceanospirillaceae</taxon>
        <taxon>Pontibacterium</taxon>
    </lineage>
</organism>
<sequence>MPASIFLFIAACSGFIAVALGAFGAHGLKGRLAPYLMDVFQTGVQYQFYHTLALLLVAVLVLRQNGRALRIAGWSFTLGMILFSGSLYLLALTGTHWLGAVTPIGGLAFLTGWAALAYSALQLSRNPNNAD</sequence>
<feature type="transmembrane region" description="Helical" evidence="6">
    <location>
        <begin position="45"/>
        <end position="62"/>
    </location>
</feature>
<evidence type="ECO:0000256" key="4">
    <source>
        <dbReference type="ARBA" id="ARBA00022989"/>
    </source>
</evidence>
<evidence type="ECO:0000313" key="8">
    <source>
        <dbReference type="Proteomes" id="UP000640333"/>
    </source>
</evidence>
<dbReference type="EMBL" id="JADEYS010000001">
    <property type="protein sequence ID" value="MBE9395712.1"/>
    <property type="molecule type" value="Genomic_DNA"/>
</dbReference>
<dbReference type="PANTHER" id="PTHR43461">
    <property type="entry name" value="TRANSMEMBRANE PROTEIN 256"/>
    <property type="match status" value="1"/>
</dbReference>
<dbReference type="PANTHER" id="PTHR43461:SF1">
    <property type="entry name" value="TRANSMEMBRANE PROTEIN 256"/>
    <property type="match status" value="1"/>
</dbReference>
<dbReference type="InterPro" id="IPR006696">
    <property type="entry name" value="DUF423"/>
</dbReference>
<comment type="similarity">
    <text evidence="2">Belongs to the UPF0382 family.</text>
</comment>
<dbReference type="RefSeq" id="WP_193951272.1">
    <property type="nucleotide sequence ID" value="NZ_JADEYS010000001.1"/>
</dbReference>